<evidence type="ECO:0008006" key="3">
    <source>
        <dbReference type="Google" id="ProtNLM"/>
    </source>
</evidence>
<comment type="caution">
    <text evidence="1">The sequence shown here is derived from an EMBL/GenBank/DDBJ whole genome shotgun (WGS) entry which is preliminary data.</text>
</comment>
<sequence>MGDVGIRVWVVNQEVRHRRASIFSEGFAKMGTIFVNNQDRNVRLLENLF</sequence>
<gene>
    <name evidence="1" type="ORF">AA106556_0811</name>
</gene>
<name>A0ABQ0QI18_9PROT</name>
<proteinExistence type="predicted"/>
<evidence type="ECO:0000313" key="2">
    <source>
        <dbReference type="Proteomes" id="UP001062443"/>
    </source>
</evidence>
<evidence type="ECO:0000313" key="1">
    <source>
        <dbReference type="EMBL" id="GBR45563.1"/>
    </source>
</evidence>
<dbReference type="EMBL" id="BAQB01000008">
    <property type="protein sequence ID" value="GBR45563.1"/>
    <property type="molecule type" value="Genomic_DNA"/>
</dbReference>
<dbReference type="Proteomes" id="UP001062443">
    <property type="component" value="Unassembled WGS sequence"/>
</dbReference>
<keyword evidence="2" id="KW-1185">Reference proteome</keyword>
<accession>A0ABQ0QI18</accession>
<organism evidence="1 2">
    <name type="scientific">Neokomagataea tanensis NBRC 106556</name>
    <dbReference type="NCBI Taxonomy" id="1223519"/>
    <lineage>
        <taxon>Bacteria</taxon>
        <taxon>Pseudomonadati</taxon>
        <taxon>Pseudomonadota</taxon>
        <taxon>Alphaproteobacteria</taxon>
        <taxon>Acetobacterales</taxon>
        <taxon>Acetobacteraceae</taxon>
        <taxon>Neokomagataea</taxon>
    </lineage>
</organism>
<protein>
    <recommendedName>
        <fullName evidence="3">Transposase</fullName>
    </recommendedName>
</protein>
<reference evidence="1" key="1">
    <citation type="submission" date="2013-04" db="EMBL/GenBank/DDBJ databases">
        <title>The genome sequencing project of 58 acetic acid bacteria.</title>
        <authorList>
            <person name="Okamoto-Kainuma A."/>
            <person name="Ishikawa M."/>
            <person name="Umino S."/>
            <person name="Koizumi Y."/>
            <person name="Shiwa Y."/>
            <person name="Yoshikawa H."/>
            <person name="Matsutani M."/>
            <person name="Matsushita K."/>
        </authorList>
    </citation>
    <scope>NUCLEOTIDE SEQUENCE</scope>
    <source>
        <strain evidence="1">NBRC 106556</strain>
    </source>
</reference>